<protein>
    <submittedName>
        <fullName evidence="1">Uncharacterized protein</fullName>
    </submittedName>
</protein>
<proteinExistence type="predicted"/>
<sequence>MAPRFRVGTSQKTPQYVPSTHSILLTSTIHRSQAQNIDECLQKLHSLVLSAASGPIKKCPSQQQNRKWKA</sequence>
<organism evidence="1 2">
    <name type="scientific">Hebeloma cylindrosporum</name>
    <dbReference type="NCBI Taxonomy" id="76867"/>
    <lineage>
        <taxon>Eukaryota</taxon>
        <taxon>Fungi</taxon>
        <taxon>Dikarya</taxon>
        <taxon>Basidiomycota</taxon>
        <taxon>Agaricomycotina</taxon>
        <taxon>Agaricomycetes</taxon>
        <taxon>Agaricomycetidae</taxon>
        <taxon>Agaricales</taxon>
        <taxon>Agaricineae</taxon>
        <taxon>Hymenogastraceae</taxon>
        <taxon>Hebeloma</taxon>
    </lineage>
</organism>
<dbReference type="HOGENOM" id="CLU_2758056_0_0_1"/>
<name>A0A0C3C2I3_HEBCY</name>
<dbReference type="EMBL" id="KN831794">
    <property type="protein sequence ID" value="KIM37836.1"/>
    <property type="molecule type" value="Genomic_DNA"/>
</dbReference>
<dbReference type="OrthoDB" id="270639at2759"/>
<evidence type="ECO:0000313" key="1">
    <source>
        <dbReference type="EMBL" id="KIM37836.1"/>
    </source>
</evidence>
<evidence type="ECO:0000313" key="2">
    <source>
        <dbReference type="Proteomes" id="UP000053424"/>
    </source>
</evidence>
<dbReference type="Proteomes" id="UP000053424">
    <property type="component" value="Unassembled WGS sequence"/>
</dbReference>
<gene>
    <name evidence="1" type="ORF">M413DRAFT_30508</name>
</gene>
<keyword evidence="2" id="KW-1185">Reference proteome</keyword>
<reference evidence="1 2" key="1">
    <citation type="submission" date="2014-04" db="EMBL/GenBank/DDBJ databases">
        <authorList>
            <consortium name="DOE Joint Genome Institute"/>
            <person name="Kuo A."/>
            <person name="Gay G."/>
            <person name="Dore J."/>
            <person name="Kohler A."/>
            <person name="Nagy L.G."/>
            <person name="Floudas D."/>
            <person name="Copeland A."/>
            <person name="Barry K.W."/>
            <person name="Cichocki N."/>
            <person name="Veneault-Fourrey C."/>
            <person name="LaButti K."/>
            <person name="Lindquist E.A."/>
            <person name="Lipzen A."/>
            <person name="Lundell T."/>
            <person name="Morin E."/>
            <person name="Murat C."/>
            <person name="Sun H."/>
            <person name="Tunlid A."/>
            <person name="Henrissat B."/>
            <person name="Grigoriev I.V."/>
            <person name="Hibbett D.S."/>
            <person name="Martin F."/>
            <person name="Nordberg H.P."/>
            <person name="Cantor M.N."/>
            <person name="Hua S.X."/>
        </authorList>
    </citation>
    <scope>NUCLEOTIDE SEQUENCE [LARGE SCALE GENOMIC DNA]</scope>
    <source>
        <strain evidence="2">h7</strain>
    </source>
</reference>
<dbReference type="Gene3D" id="3.30.160.20">
    <property type="match status" value="1"/>
</dbReference>
<reference evidence="2" key="2">
    <citation type="submission" date="2015-01" db="EMBL/GenBank/DDBJ databases">
        <title>Evolutionary Origins and Diversification of the Mycorrhizal Mutualists.</title>
        <authorList>
            <consortium name="DOE Joint Genome Institute"/>
            <consortium name="Mycorrhizal Genomics Consortium"/>
            <person name="Kohler A."/>
            <person name="Kuo A."/>
            <person name="Nagy L.G."/>
            <person name="Floudas D."/>
            <person name="Copeland A."/>
            <person name="Barry K.W."/>
            <person name="Cichocki N."/>
            <person name="Veneault-Fourrey C."/>
            <person name="LaButti K."/>
            <person name="Lindquist E.A."/>
            <person name="Lipzen A."/>
            <person name="Lundell T."/>
            <person name="Morin E."/>
            <person name="Murat C."/>
            <person name="Riley R."/>
            <person name="Ohm R."/>
            <person name="Sun H."/>
            <person name="Tunlid A."/>
            <person name="Henrissat B."/>
            <person name="Grigoriev I.V."/>
            <person name="Hibbett D.S."/>
            <person name="Martin F."/>
        </authorList>
    </citation>
    <scope>NUCLEOTIDE SEQUENCE [LARGE SCALE GENOMIC DNA]</scope>
    <source>
        <strain evidence="2">h7</strain>
    </source>
</reference>
<dbReference type="AlphaFoldDB" id="A0A0C3C2I3"/>
<accession>A0A0C3C2I3</accession>
<dbReference type="STRING" id="686832.A0A0C3C2I3"/>